<evidence type="ECO:0000313" key="7">
    <source>
        <dbReference type="Proteomes" id="UP001597383"/>
    </source>
</evidence>
<dbReference type="Pfam" id="PF00497">
    <property type="entry name" value="SBP_bac_3"/>
    <property type="match status" value="1"/>
</dbReference>
<dbReference type="Proteomes" id="UP001597383">
    <property type="component" value="Unassembled WGS sequence"/>
</dbReference>
<evidence type="ECO:0000259" key="5">
    <source>
        <dbReference type="SMART" id="SM00062"/>
    </source>
</evidence>
<dbReference type="EMBL" id="JBHUHQ010000014">
    <property type="protein sequence ID" value="MFD2044305.1"/>
    <property type="molecule type" value="Genomic_DNA"/>
</dbReference>
<evidence type="ECO:0000313" key="6">
    <source>
        <dbReference type="EMBL" id="MFD2044305.1"/>
    </source>
</evidence>
<comment type="caution">
    <text evidence="6">The sequence shown here is derived from an EMBL/GenBank/DDBJ whole genome shotgun (WGS) entry which is preliminary data.</text>
</comment>
<dbReference type="SUPFAM" id="SSF53850">
    <property type="entry name" value="Periplasmic binding protein-like II"/>
    <property type="match status" value="1"/>
</dbReference>
<accession>A0ABW4W0H9</accession>
<proteinExistence type="predicted"/>
<dbReference type="Gene3D" id="3.40.190.10">
    <property type="entry name" value="Periplasmic binding protein-like II"/>
    <property type="match status" value="2"/>
</dbReference>
<evidence type="ECO:0000256" key="3">
    <source>
        <dbReference type="ARBA" id="ARBA00023288"/>
    </source>
</evidence>
<dbReference type="InterPro" id="IPR014337">
    <property type="entry name" value="Ectoine_EhuB"/>
</dbReference>
<name>A0ABW4W0H9_9BACI</name>
<evidence type="ECO:0000256" key="2">
    <source>
        <dbReference type="ARBA" id="ARBA00023139"/>
    </source>
</evidence>
<feature type="signal peptide" evidence="4">
    <location>
        <begin position="1"/>
        <end position="18"/>
    </location>
</feature>
<reference evidence="7" key="1">
    <citation type="journal article" date="2019" name="Int. J. Syst. Evol. Microbiol.">
        <title>The Global Catalogue of Microorganisms (GCM) 10K type strain sequencing project: providing services to taxonomists for standard genome sequencing and annotation.</title>
        <authorList>
            <consortium name="The Broad Institute Genomics Platform"/>
            <consortium name="The Broad Institute Genome Sequencing Center for Infectious Disease"/>
            <person name="Wu L."/>
            <person name="Ma J."/>
        </authorList>
    </citation>
    <scope>NUCLEOTIDE SEQUENCE [LARGE SCALE GENOMIC DNA]</scope>
    <source>
        <strain evidence="7">R28</strain>
    </source>
</reference>
<keyword evidence="1 4" id="KW-0732">Signal</keyword>
<keyword evidence="7" id="KW-1185">Reference proteome</keyword>
<evidence type="ECO:0000256" key="1">
    <source>
        <dbReference type="ARBA" id="ARBA00022729"/>
    </source>
</evidence>
<keyword evidence="2" id="KW-0564">Palmitate</keyword>
<protein>
    <submittedName>
        <fullName evidence="6">Ectoine/hydroxyectoine ABC transporter substrate-binding protein EhuB</fullName>
    </submittedName>
</protein>
<dbReference type="PANTHER" id="PTHR35936:SF17">
    <property type="entry name" value="ARGININE-BINDING EXTRACELLULAR PROTEIN ARTP"/>
    <property type="match status" value="1"/>
</dbReference>
<dbReference type="PANTHER" id="PTHR35936">
    <property type="entry name" value="MEMBRANE-BOUND LYTIC MUREIN TRANSGLYCOSYLASE F"/>
    <property type="match status" value="1"/>
</dbReference>
<sequence length="292" mass="31108">MKKLLLASLLFFSFILLAACGDDTSGDGGDDSLLAQLQEEGKVTIGFANEEPYAYEEDGELKGAAVDIAKAVFAELGVDEMDSQLSEFSQLISGLQAKQFDVITAGMAIMPDRCENVTFGEPEMTYGEGLIVQKGNPLGLESYKDIAENPDVTVSVMSGAMENDYLQDEGVDPSQIQSANDIPATFAAVESGRADATTGTEMTVKMALESAGTDALEFVETFEQPDVEGIPSYGAAAFHPDEQELVDAYNEKLAELKADGTVAELLEANGFSGEMNMVPDDITTEQICNGEV</sequence>
<dbReference type="RefSeq" id="WP_377556624.1">
    <property type="nucleotide sequence ID" value="NZ_JBHUHQ010000014.1"/>
</dbReference>
<evidence type="ECO:0000256" key="4">
    <source>
        <dbReference type="SAM" id="SignalP"/>
    </source>
</evidence>
<organism evidence="6 7">
    <name type="scientific">Ornithinibacillus salinisoli</name>
    <dbReference type="NCBI Taxonomy" id="1848459"/>
    <lineage>
        <taxon>Bacteria</taxon>
        <taxon>Bacillati</taxon>
        <taxon>Bacillota</taxon>
        <taxon>Bacilli</taxon>
        <taxon>Bacillales</taxon>
        <taxon>Bacillaceae</taxon>
        <taxon>Ornithinibacillus</taxon>
    </lineage>
</organism>
<dbReference type="PROSITE" id="PS51257">
    <property type="entry name" value="PROKAR_LIPOPROTEIN"/>
    <property type="match status" value="1"/>
</dbReference>
<dbReference type="CDD" id="cd01002">
    <property type="entry name" value="PBP2_Ehub_like"/>
    <property type="match status" value="1"/>
</dbReference>
<dbReference type="InterPro" id="IPR001638">
    <property type="entry name" value="Solute-binding_3/MltF_N"/>
</dbReference>
<gene>
    <name evidence="6" type="primary">ehuB</name>
    <name evidence="6" type="ORF">ACFSJF_08520</name>
</gene>
<feature type="domain" description="Solute-binding protein family 3/N-terminal" evidence="5">
    <location>
        <begin position="42"/>
        <end position="273"/>
    </location>
</feature>
<dbReference type="SMART" id="SM00062">
    <property type="entry name" value="PBPb"/>
    <property type="match status" value="1"/>
</dbReference>
<dbReference type="NCBIfam" id="TIGR02995">
    <property type="entry name" value="ectoine_ehuB"/>
    <property type="match status" value="1"/>
</dbReference>
<feature type="chain" id="PRO_5045064657" evidence="4">
    <location>
        <begin position="19"/>
        <end position="292"/>
    </location>
</feature>
<keyword evidence="3" id="KW-0449">Lipoprotein</keyword>